<organism evidence="3 4">
    <name type="scientific">Friedmanniomyces simplex</name>
    <dbReference type="NCBI Taxonomy" id="329884"/>
    <lineage>
        <taxon>Eukaryota</taxon>
        <taxon>Fungi</taxon>
        <taxon>Dikarya</taxon>
        <taxon>Ascomycota</taxon>
        <taxon>Pezizomycotina</taxon>
        <taxon>Dothideomycetes</taxon>
        <taxon>Dothideomycetidae</taxon>
        <taxon>Mycosphaerellales</taxon>
        <taxon>Teratosphaeriaceae</taxon>
        <taxon>Friedmanniomyces</taxon>
    </lineage>
</organism>
<keyword evidence="4" id="KW-1185">Reference proteome</keyword>
<evidence type="ECO:0000313" key="4">
    <source>
        <dbReference type="Proteomes" id="UP000309340"/>
    </source>
</evidence>
<evidence type="ECO:0000313" key="3">
    <source>
        <dbReference type="EMBL" id="TKA74241.1"/>
    </source>
</evidence>
<keyword evidence="2" id="KW-1133">Transmembrane helix</keyword>
<name>A0A4U0XDG9_9PEZI</name>
<proteinExistence type="predicted"/>
<dbReference type="EMBL" id="NAJQ01000233">
    <property type="protein sequence ID" value="TKA74241.1"/>
    <property type="molecule type" value="Genomic_DNA"/>
</dbReference>
<dbReference type="AlphaFoldDB" id="A0A4U0XDG9"/>
<keyword evidence="2" id="KW-0812">Transmembrane</keyword>
<evidence type="ECO:0000256" key="1">
    <source>
        <dbReference type="SAM" id="MobiDB-lite"/>
    </source>
</evidence>
<gene>
    <name evidence="3" type="ORF">B0A55_05692</name>
</gene>
<feature type="region of interest" description="Disordered" evidence="1">
    <location>
        <begin position="1"/>
        <end position="23"/>
    </location>
</feature>
<feature type="compositionally biased region" description="Polar residues" evidence="1">
    <location>
        <begin position="1"/>
        <end position="10"/>
    </location>
</feature>
<keyword evidence="2" id="KW-0472">Membrane</keyword>
<comment type="caution">
    <text evidence="3">The sequence shown here is derived from an EMBL/GenBank/DDBJ whole genome shotgun (WGS) entry which is preliminary data.</text>
</comment>
<dbReference type="Proteomes" id="UP000309340">
    <property type="component" value="Unassembled WGS sequence"/>
</dbReference>
<evidence type="ECO:0000256" key="2">
    <source>
        <dbReference type="SAM" id="Phobius"/>
    </source>
</evidence>
<sequence length="170" mass="17427">MPSETASPSQWVGRRPSSAERRSRQSRMGWTWVVFITLAAAGNGAFTTAIDHHTFNIVEDPSGEEAVVNGISVSVGGPATITDGQTVSAVLGGGDIARTFLTGLAGHGQKATRVTGSGFLGGLMAASVTPLSVPSDFVDATTTKESGRSIPVTFSCVATLAGLLFAMLTI</sequence>
<protein>
    <submittedName>
        <fullName evidence="3">Uncharacterized protein</fullName>
    </submittedName>
</protein>
<reference evidence="3 4" key="1">
    <citation type="submission" date="2017-03" db="EMBL/GenBank/DDBJ databases">
        <title>Genomes of endolithic fungi from Antarctica.</title>
        <authorList>
            <person name="Coleine C."/>
            <person name="Masonjones S."/>
            <person name="Stajich J.E."/>
        </authorList>
    </citation>
    <scope>NUCLEOTIDE SEQUENCE [LARGE SCALE GENOMIC DNA]</scope>
    <source>
        <strain evidence="3 4">CCFEE 5184</strain>
    </source>
</reference>
<feature type="transmembrane region" description="Helical" evidence="2">
    <location>
        <begin position="150"/>
        <end position="168"/>
    </location>
</feature>
<accession>A0A4U0XDG9</accession>
<feature type="transmembrane region" description="Helical" evidence="2">
    <location>
        <begin position="30"/>
        <end position="50"/>
    </location>
</feature>